<dbReference type="EMBL" id="JBHSNA010000006">
    <property type="protein sequence ID" value="MFC5566585.1"/>
    <property type="molecule type" value="Genomic_DNA"/>
</dbReference>
<dbReference type="InterPro" id="IPR036565">
    <property type="entry name" value="Mur-like_cat_sf"/>
</dbReference>
<dbReference type="PANTHER" id="PTHR23135">
    <property type="entry name" value="MUR LIGASE FAMILY MEMBER"/>
    <property type="match status" value="1"/>
</dbReference>
<sequence length="378" mass="39352">MPARVPVFAVTGTSGKSTTVRMLAHILGQSGLTVGFTTTTGIHIGGEQIATADASGPRSARTILRDPTVEVAVLETARGGLLREGLGFDQADVGCVLNVSADHLGLKGVDTIEDLANVKSIVVESVARHGTSVLNADDPLTAAMARRAGGRICFFSMRAPDDRPAFLRDHIARDGLAVVREPGAFGGDIVVHEDGDALFVMRAAEVPATIEGLAEFNIANALAAMAMAFAQGHEVGQIRAAMAGFTSAFEHSPGRLNIFDGHGFRVILDYAHNPDGLPARGAGHRGPARGQVPAPHGRTGLGLEERRAEPARLAGLAPDLSTRPPSRSAAWTWRARQAGVIKARFPHLGPGSGPVWSACPGGARSHVDVIAGTSVALR</sequence>
<dbReference type="InterPro" id="IPR013221">
    <property type="entry name" value="Mur_ligase_cen"/>
</dbReference>
<comment type="caution">
    <text evidence="3">The sequence shown here is derived from an EMBL/GenBank/DDBJ whole genome shotgun (WGS) entry which is preliminary data.</text>
</comment>
<keyword evidence="3" id="KW-0436">Ligase</keyword>
<dbReference type="Proteomes" id="UP001596056">
    <property type="component" value="Unassembled WGS sequence"/>
</dbReference>
<dbReference type="Pfam" id="PF08245">
    <property type="entry name" value="Mur_ligase_M"/>
    <property type="match status" value="1"/>
</dbReference>
<reference evidence="4" key="1">
    <citation type="journal article" date="2019" name="Int. J. Syst. Evol. Microbiol.">
        <title>The Global Catalogue of Microorganisms (GCM) 10K type strain sequencing project: providing services to taxonomists for standard genome sequencing and annotation.</title>
        <authorList>
            <consortium name="The Broad Institute Genomics Platform"/>
            <consortium name="The Broad Institute Genome Sequencing Center for Infectious Disease"/>
            <person name="Wu L."/>
            <person name="Ma J."/>
        </authorList>
    </citation>
    <scope>NUCLEOTIDE SEQUENCE [LARGE SCALE GENOMIC DNA]</scope>
    <source>
        <strain evidence="4">KACC 11588</strain>
    </source>
</reference>
<evidence type="ECO:0000256" key="1">
    <source>
        <dbReference type="SAM" id="MobiDB-lite"/>
    </source>
</evidence>
<feature type="domain" description="Mur ligase central" evidence="2">
    <location>
        <begin position="10"/>
        <end position="228"/>
    </location>
</feature>
<name>A0ABW0SCH4_9RHOB</name>
<dbReference type="Gene3D" id="3.40.1190.10">
    <property type="entry name" value="Mur-like, catalytic domain"/>
    <property type="match status" value="1"/>
</dbReference>
<gene>
    <name evidence="3" type="ORF">ACFPOC_09155</name>
</gene>
<accession>A0ABW0SCH4</accession>
<proteinExistence type="predicted"/>
<dbReference type="PANTHER" id="PTHR23135:SF18">
    <property type="entry name" value="CYANOPHYCIN SYNTHETASE"/>
    <property type="match status" value="1"/>
</dbReference>
<evidence type="ECO:0000259" key="2">
    <source>
        <dbReference type="Pfam" id="PF08245"/>
    </source>
</evidence>
<dbReference type="GO" id="GO:0016874">
    <property type="term" value="F:ligase activity"/>
    <property type="evidence" value="ECO:0007669"/>
    <property type="project" value="UniProtKB-KW"/>
</dbReference>
<keyword evidence="4" id="KW-1185">Reference proteome</keyword>
<dbReference type="SUPFAM" id="SSF53623">
    <property type="entry name" value="MurD-like peptide ligases, catalytic domain"/>
    <property type="match status" value="1"/>
</dbReference>
<evidence type="ECO:0000313" key="3">
    <source>
        <dbReference type="EMBL" id="MFC5566585.1"/>
    </source>
</evidence>
<dbReference type="RefSeq" id="WP_209840653.1">
    <property type="nucleotide sequence ID" value="NZ_JAGGJP010000008.1"/>
</dbReference>
<evidence type="ECO:0000313" key="4">
    <source>
        <dbReference type="Proteomes" id="UP001596056"/>
    </source>
</evidence>
<feature type="region of interest" description="Disordered" evidence="1">
    <location>
        <begin position="278"/>
        <end position="301"/>
    </location>
</feature>
<organism evidence="3 4">
    <name type="scientific">Rubellimicrobium aerolatum</name>
    <dbReference type="NCBI Taxonomy" id="490979"/>
    <lineage>
        <taxon>Bacteria</taxon>
        <taxon>Pseudomonadati</taxon>
        <taxon>Pseudomonadota</taxon>
        <taxon>Alphaproteobacteria</taxon>
        <taxon>Rhodobacterales</taxon>
        <taxon>Roseobacteraceae</taxon>
        <taxon>Rubellimicrobium</taxon>
    </lineage>
</organism>
<protein>
    <submittedName>
        <fullName evidence="3">Mur ligase family protein</fullName>
    </submittedName>
</protein>